<organism evidence="7 8">
    <name type="scientific">Acidovorax soli</name>
    <dbReference type="NCBI Taxonomy" id="592050"/>
    <lineage>
        <taxon>Bacteria</taxon>
        <taxon>Pseudomonadati</taxon>
        <taxon>Pseudomonadota</taxon>
        <taxon>Betaproteobacteria</taxon>
        <taxon>Burkholderiales</taxon>
        <taxon>Comamonadaceae</taxon>
        <taxon>Acidovorax</taxon>
    </lineage>
</organism>
<dbReference type="Proteomes" id="UP000199002">
    <property type="component" value="Unassembled WGS sequence"/>
</dbReference>
<dbReference type="InterPro" id="IPR009057">
    <property type="entry name" value="Homeodomain-like_sf"/>
</dbReference>
<feature type="domain" description="HTH tetR-type" evidence="6">
    <location>
        <begin position="30"/>
        <end position="90"/>
    </location>
</feature>
<dbReference type="AlphaFoldDB" id="A0A1H4AYH0"/>
<dbReference type="InterPro" id="IPR001647">
    <property type="entry name" value="HTH_TetR"/>
</dbReference>
<dbReference type="InterPro" id="IPR025996">
    <property type="entry name" value="MT1864/Rv1816-like_C"/>
</dbReference>
<keyword evidence="3" id="KW-0804">Transcription</keyword>
<dbReference type="GO" id="GO:0003677">
    <property type="term" value="F:DNA binding"/>
    <property type="evidence" value="ECO:0007669"/>
    <property type="project" value="UniProtKB-UniRule"/>
</dbReference>
<name>A0A1H4AYH0_9BURK</name>
<keyword evidence="8" id="KW-1185">Reference proteome</keyword>
<evidence type="ECO:0000259" key="6">
    <source>
        <dbReference type="PROSITE" id="PS50977"/>
    </source>
</evidence>
<dbReference type="Pfam" id="PF13305">
    <property type="entry name" value="TetR_C_33"/>
    <property type="match status" value="1"/>
</dbReference>
<reference evidence="8" key="1">
    <citation type="submission" date="2016-10" db="EMBL/GenBank/DDBJ databases">
        <authorList>
            <person name="Varghese N."/>
            <person name="Submissions S."/>
        </authorList>
    </citation>
    <scope>NUCLEOTIDE SEQUENCE [LARGE SCALE GENOMIC DNA]</scope>
    <source>
        <strain evidence="8">DSM 25157</strain>
    </source>
</reference>
<dbReference type="PROSITE" id="PS50977">
    <property type="entry name" value="HTH_TETR_2"/>
    <property type="match status" value="1"/>
</dbReference>
<dbReference type="SUPFAM" id="SSF48498">
    <property type="entry name" value="Tetracyclin repressor-like, C-terminal domain"/>
    <property type="match status" value="1"/>
</dbReference>
<evidence type="ECO:0000256" key="3">
    <source>
        <dbReference type="ARBA" id="ARBA00023163"/>
    </source>
</evidence>
<feature type="region of interest" description="Disordered" evidence="5">
    <location>
        <begin position="1"/>
        <end position="26"/>
    </location>
</feature>
<accession>A0A1H4AYH0</accession>
<dbReference type="SUPFAM" id="SSF46689">
    <property type="entry name" value="Homeodomain-like"/>
    <property type="match status" value="1"/>
</dbReference>
<evidence type="ECO:0000313" key="8">
    <source>
        <dbReference type="Proteomes" id="UP000199002"/>
    </source>
</evidence>
<evidence type="ECO:0000256" key="1">
    <source>
        <dbReference type="ARBA" id="ARBA00023015"/>
    </source>
</evidence>
<dbReference type="Gene3D" id="1.10.357.10">
    <property type="entry name" value="Tetracycline Repressor, domain 2"/>
    <property type="match status" value="1"/>
</dbReference>
<evidence type="ECO:0000256" key="5">
    <source>
        <dbReference type="SAM" id="MobiDB-lite"/>
    </source>
</evidence>
<proteinExistence type="predicted"/>
<evidence type="ECO:0000256" key="4">
    <source>
        <dbReference type="PROSITE-ProRule" id="PRU00335"/>
    </source>
</evidence>
<protein>
    <submittedName>
        <fullName evidence="7">Regulatory protein, tetR family</fullName>
    </submittedName>
</protein>
<feature type="DNA-binding region" description="H-T-H motif" evidence="4">
    <location>
        <begin position="53"/>
        <end position="72"/>
    </location>
</feature>
<gene>
    <name evidence="7" type="ORF">SAMN05421875_11214</name>
</gene>
<keyword evidence="2 4" id="KW-0238">DNA-binding</keyword>
<keyword evidence="1" id="KW-0805">Transcription regulation</keyword>
<dbReference type="EMBL" id="FNQJ01000012">
    <property type="protein sequence ID" value="SEA40963.1"/>
    <property type="molecule type" value="Genomic_DNA"/>
</dbReference>
<dbReference type="InterPro" id="IPR036271">
    <property type="entry name" value="Tet_transcr_reg_TetR-rel_C_sf"/>
</dbReference>
<dbReference type="Pfam" id="PF00440">
    <property type="entry name" value="TetR_N"/>
    <property type="match status" value="1"/>
</dbReference>
<dbReference type="STRING" id="592050.SAMN05421875_11214"/>
<evidence type="ECO:0000256" key="2">
    <source>
        <dbReference type="ARBA" id="ARBA00023125"/>
    </source>
</evidence>
<evidence type="ECO:0000313" key="7">
    <source>
        <dbReference type="EMBL" id="SEA40963.1"/>
    </source>
</evidence>
<sequence>MSASLPVPLTPPTPAAPAGQTARRPTYRHGDLRRALLDAGIALVREGGPAALVLREATRRAGVVPNAAYRHFAGHAALLDAVRGAALGLMARAMEAEIDRATRHLSAPVARARAAFKAVGTGYVRFALAEPGLFRTAFVAQPFDVANGSRDDFRGDSGRDPFEILCGTLDDMVAAGALGAAQRPGAEFLAWSAVHGLAMLALDGPLRALSAAQTEAMAQRAVAMVEQGLAG</sequence>